<sequence length="92" mass="10778">MNNFPFTNQQIQRTSFEHERVGVIIHKNVSLTHERIQLKRFKTLTNICICPNHSITKERSGFIITYIPNMQIVFLLKTQNSNITIPKSSHQI</sequence>
<dbReference type="EMBL" id="JAPFFI010000017">
    <property type="protein sequence ID" value="KAJ6354369.1"/>
    <property type="molecule type" value="Genomic_DNA"/>
</dbReference>
<evidence type="ECO:0000313" key="2">
    <source>
        <dbReference type="Proteomes" id="UP001141253"/>
    </source>
</evidence>
<protein>
    <submittedName>
        <fullName evidence="1">Uncharacterized protein</fullName>
    </submittedName>
</protein>
<evidence type="ECO:0000313" key="1">
    <source>
        <dbReference type="EMBL" id="KAJ6354369.1"/>
    </source>
</evidence>
<keyword evidence="2" id="KW-1185">Reference proteome</keyword>
<name>A0ABQ9APM3_9ROSI</name>
<comment type="caution">
    <text evidence="1">The sequence shown here is derived from an EMBL/GenBank/DDBJ whole genome shotgun (WGS) entry which is preliminary data.</text>
</comment>
<proteinExistence type="predicted"/>
<gene>
    <name evidence="1" type="ORF">OIU77_005061</name>
</gene>
<reference evidence="1" key="2">
    <citation type="journal article" date="2023" name="Int. J. Mol. Sci.">
        <title>De Novo Assembly and Annotation of 11 Diverse Shrub Willow (Salix) Genomes Reveals Novel Gene Organization in Sex-Linked Regions.</title>
        <authorList>
            <person name="Hyden B."/>
            <person name="Feng K."/>
            <person name="Yates T.B."/>
            <person name="Jawdy S."/>
            <person name="Cereghino C."/>
            <person name="Smart L.B."/>
            <person name="Muchero W."/>
        </authorList>
    </citation>
    <scope>NUCLEOTIDE SEQUENCE</scope>
    <source>
        <tissue evidence="1">Shoot tip</tissue>
    </source>
</reference>
<reference evidence="1" key="1">
    <citation type="submission" date="2022-10" db="EMBL/GenBank/DDBJ databases">
        <authorList>
            <person name="Hyden B.L."/>
            <person name="Feng K."/>
            <person name="Yates T."/>
            <person name="Jawdy S."/>
            <person name="Smart L.B."/>
            <person name="Muchero W."/>
        </authorList>
    </citation>
    <scope>NUCLEOTIDE SEQUENCE</scope>
    <source>
        <tissue evidence="1">Shoot tip</tissue>
    </source>
</reference>
<organism evidence="1 2">
    <name type="scientific">Salix suchowensis</name>
    <dbReference type="NCBI Taxonomy" id="1278906"/>
    <lineage>
        <taxon>Eukaryota</taxon>
        <taxon>Viridiplantae</taxon>
        <taxon>Streptophyta</taxon>
        <taxon>Embryophyta</taxon>
        <taxon>Tracheophyta</taxon>
        <taxon>Spermatophyta</taxon>
        <taxon>Magnoliopsida</taxon>
        <taxon>eudicotyledons</taxon>
        <taxon>Gunneridae</taxon>
        <taxon>Pentapetalae</taxon>
        <taxon>rosids</taxon>
        <taxon>fabids</taxon>
        <taxon>Malpighiales</taxon>
        <taxon>Salicaceae</taxon>
        <taxon>Saliceae</taxon>
        <taxon>Salix</taxon>
    </lineage>
</organism>
<accession>A0ABQ9APM3</accession>
<dbReference type="Proteomes" id="UP001141253">
    <property type="component" value="Chromosome 18"/>
</dbReference>